<reference evidence="4" key="1">
    <citation type="submission" date="2010-07" db="EMBL/GenBank/DDBJ databases">
        <title>The genome sequence of Gaeumannomyces graminis var. tritici strain R3-111a-1.</title>
        <authorList>
            <consortium name="The Broad Institute Genome Sequencing Platform"/>
            <person name="Ma L.-J."/>
            <person name="Dead R."/>
            <person name="Young S."/>
            <person name="Zeng Q."/>
            <person name="Koehrsen M."/>
            <person name="Alvarado L."/>
            <person name="Berlin A."/>
            <person name="Chapman S.B."/>
            <person name="Chen Z."/>
            <person name="Freedman E."/>
            <person name="Gellesch M."/>
            <person name="Goldberg J."/>
            <person name="Griggs A."/>
            <person name="Gujja S."/>
            <person name="Heilman E.R."/>
            <person name="Heiman D."/>
            <person name="Hepburn T."/>
            <person name="Howarth C."/>
            <person name="Jen D."/>
            <person name="Larson L."/>
            <person name="Mehta T."/>
            <person name="Neiman D."/>
            <person name="Pearson M."/>
            <person name="Roberts A."/>
            <person name="Saif S."/>
            <person name="Shea T."/>
            <person name="Shenoy N."/>
            <person name="Sisk P."/>
            <person name="Stolte C."/>
            <person name="Sykes S."/>
            <person name="Walk T."/>
            <person name="White J."/>
            <person name="Yandava C."/>
            <person name="Haas B."/>
            <person name="Nusbaum C."/>
            <person name="Birren B."/>
        </authorList>
    </citation>
    <scope>NUCLEOTIDE SEQUENCE [LARGE SCALE GENOMIC DNA]</scope>
    <source>
        <strain evidence="4">R3-111a-1</strain>
    </source>
</reference>
<dbReference type="EMBL" id="GL385397">
    <property type="protein sequence ID" value="EJT76023.1"/>
    <property type="molecule type" value="Genomic_DNA"/>
</dbReference>
<dbReference type="HOGENOM" id="CLU_698386_0_0_1"/>
<evidence type="ECO:0000313" key="4">
    <source>
        <dbReference type="Proteomes" id="UP000006039"/>
    </source>
</evidence>
<protein>
    <submittedName>
        <fullName evidence="2 3">Uncharacterized protein</fullName>
    </submittedName>
</protein>
<dbReference type="RefSeq" id="XP_009222023.1">
    <property type="nucleotide sequence ID" value="XM_009223759.1"/>
</dbReference>
<sequence>MVTRLTPVAQRAVEPPDMASDKPSIMPSDASRPATSGEAADTAAGEDAGPQGDKKMESLGRKFPDFLKLPVEIQEMVWMMAYKPGRRGMHFFRVHENQCGVYLEPSEPSAERNRSTYRQWDVFGKISTRSRSQKHNGLQSLVSRTMVNRLDVKLGTESVNPVQKEARIPKAVIDAASDLVVFESHNQEIGRGYFFFDQGGYCGHPSLREEFSGKLQAVEHFAIQFDQHAHDWTLYGTRNHMFRYSRPGASHIRGDQKQIICPVAAASDLRTLPRLKSFYFLVKPSRKHGEYTKCLRCYITAARELGEAFPGEIFHDAFDSYYEVVQGAPGTLPSLCETNPCVWAARELAKVRRQYAGRNSVKFGLLVGLCKDEAFEDKLPELVADRAPSVGLLGN</sequence>
<evidence type="ECO:0000313" key="3">
    <source>
        <dbReference type="EnsemblFungi" id="EJT76023"/>
    </source>
</evidence>
<proteinExistence type="predicted"/>
<evidence type="ECO:0000313" key="2">
    <source>
        <dbReference type="EMBL" id="EJT76023.1"/>
    </source>
</evidence>
<dbReference type="EnsemblFungi" id="EJT76023">
    <property type="protein sequence ID" value="EJT76023"/>
    <property type="gene ID" value="GGTG_05947"/>
</dbReference>
<feature type="compositionally biased region" description="Low complexity" evidence="1">
    <location>
        <begin position="34"/>
        <end position="48"/>
    </location>
</feature>
<evidence type="ECO:0000256" key="1">
    <source>
        <dbReference type="SAM" id="MobiDB-lite"/>
    </source>
</evidence>
<reference evidence="2" key="3">
    <citation type="submission" date="2010-09" db="EMBL/GenBank/DDBJ databases">
        <title>Annotation of Gaeumannomyces graminis var. tritici R3-111a-1.</title>
        <authorList>
            <consortium name="The Broad Institute Genome Sequencing Platform"/>
            <person name="Ma L.-J."/>
            <person name="Dead R."/>
            <person name="Young S.K."/>
            <person name="Zeng Q."/>
            <person name="Gargeya S."/>
            <person name="Fitzgerald M."/>
            <person name="Haas B."/>
            <person name="Abouelleil A."/>
            <person name="Alvarado L."/>
            <person name="Arachchi H.M."/>
            <person name="Berlin A."/>
            <person name="Brown A."/>
            <person name="Chapman S.B."/>
            <person name="Chen Z."/>
            <person name="Dunbar C."/>
            <person name="Freedman E."/>
            <person name="Gearin G."/>
            <person name="Gellesch M."/>
            <person name="Goldberg J."/>
            <person name="Griggs A."/>
            <person name="Gujja S."/>
            <person name="Heiman D."/>
            <person name="Howarth C."/>
            <person name="Larson L."/>
            <person name="Lui A."/>
            <person name="MacDonald P.J.P."/>
            <person name="Mehta T."/>
            <person name="Montmayeur A."/>
            <person name="Murphy C."/>
            <person name="Neiman D."/>
            <person name="Pearson M."/>
            <person name="Priest M."/>
            <person name="Roberts A."/>
            <person name="Saif S."/>
            <person name="Shea T."/>
            <person name="Shenoy N."/>
            <person name="Sisk P."/>
            <person name="Stolte C."/>
            <person name="Sykes S."/>
            <person name="Yandava C."/>
            <person name="Wortman J."/>
            <person name="Nusbaum C."/>
            <person name="Birren B."/>
        </authorList>
    </citation>
    <scope>NUCLEOTIDE SEQUENCE</scope>
    <source>
        <strain evidence="2">R3-111a-1</strain>
    </source>
</reference>
<dbReference type="GeneID" id="20346405"/>
<feature type="region of interest" description="Disordered" evidence="1">
    <location>
        <begin position="1"/>
        <end position="59"/>
    </location>
</feature>
<organism evidence="2">
    <name type="scientific">Gaeumannomyces tritici (strain R3-111a-1)</name>
    <name type="common">Wheat and barley take-all root rot fungus</name>
    <name type="synonym">Gaeumannomyces graminis var. tritici</name>
    <dbReference type="NCBI Taxonomy" id="644352"/>
    <lineage>
        <taxon>Eukaryota</taxon>
        <taxon>Fungi</taxon>
        <taxon>Dikarya</taxon>
        <taxon>Ascomycota</taxon>
        <taxon>Pezizomycotina</taxon>
        <taxon>Sordariomycetes</taxon>
        <taxon>Sordariomycetidae</taxon>
        <taxon>Magnaporthales</taxon>
        <taxon>Magnaporthaceae</taxon>
        <taxon>Gaeumannomyces</taxon>
    </lineage>
</organism>
<gene>
    <name evidence="3" type="primary">20346405</name>
    <name evidence="2" type="ORF">GGTG_05947</name>
</gene>
<dbReference type="Proteomes" id="UP000006039">
    <property type="component" value="Unassembled WGS sequence"/>
</dbReference>
<dbReference type="VEuPathDB" id="FungiDB:GGTG_05947"/>
<reference evidence="3" key="4">
    <citation type="journal article" date="2015" name="G3 (Bethesda)">
        <title>Genome sequences of three phytopathogenic species of the Magnaporthaceae family of fungi.</title>
        <authorList>
            <person name="Okagaki L.H."/>
            <person name="Nunes C.C."/>
            <person name="Sailsbery J."/>
            <person name="Clay B."/>
            <person name="Brown D."/>
            <person name="John T."/>
            <person name="Oh Y."/>
            <person name="Young N."/>
            <person name="Fitzgerald M."/>
            <person name="Haas B.J."/>
            <person name="Zeng Q."/>
            <person name="Young S."/>
            <person name="Adiconis X."/>
            <person name="Fan L."/>
            <person name="Levin J.Z."/>
            <person name="Mitchell T.K."/>
            <person name="Okubara P.A."/>
            <person name="Farman M.L."/>
            <person name="Kohn L.M."/>
            <person name="Birren B."/>
            <person name="Ma L.-J."/>
            <person name="Dean R.A."/>
        </authorList>
    </citation>
    <scope>NUCLEOTIDE SEQUENCE</scope>
    <source>
        <strain evidence="3">R3-111a-1</strain>
    </source>
</reference>
<name>J3NXE1_GAET3</name>
<reference evidence="3" key="5">
    <citation type="submission" date="2018-04" db="UniProtKB">
        <authorList>
            <consortium name="EnsemblFungi"/>
        </authorList>
    </citation>
    <scope>IDENTIFICATION</scope>
    <source>
        <strain evidence="3">R3-111a-1</strain>
    </source>
</reference>
<keyword evidence="4" id="KW-1185">Reference proteome</keyword>
<accession>J3NXE1</accession>
<dbReference type="AlphaFoldDB" id="J3NXE1"/>
<reference evidence="2" key="2">
    <citation type="submission" date="2010-07" db="EMBL/GenBank/DDBJ databases">
        <authorList>
            <consortium name="The Broad Institute Genome Sequencing Platform"/>
            <consortium name="Broad Institute Genome Sequencing Center for Infectious Disease"/>
            <person name="Ma L.-J."/>
            <person name="Dead R."/>
            <person name="Young S."/>
            <person name="Zeng Q."/>
            <person name="Koehrsen M."/>
            <person name="Alvarado L."/>
            <person name="Berlin A."/>
            <person name="Chapman S.B."/>
            <person name="Chen Z."/>
            <person name="Freedman E."/>
            <person name="Gellesch M."/>
            <person name="Goldberg J."/>
            <person name="Griggs A."/>
            <person name="Gujja S."/>
            <person name="Heilman E.R."/>
            <person name="Heiman D."/>
            <person name="Hepburn T."/>
            <person name="Howarth C."/>
            <person name="Jen D."/>
            <person name="Larson L."/>
            <person name="Mehta T."/>
            <person name="Neiman D."/>
            <person name="Pearson M."/>
            <person name="Roberts A."/>
            <person name="Saif S."/>
            <person name="Shea T."/>
            <person name="Shenoy N."/>
            <person name="Sisk P."/>
            <person name="Stolte C."/>
            <person name="Sykes S."/>
            <person name="Walk T."/>
            <person name="White J."/>
            <person name="Yandava C."/>
            <person name="Haas B."/>
            <person name="Nusbaum C."/>
            <person name="Birren B."/>
        </authorList>
    </citation>
    <scope>NUCLEOTIDE SEQUENCE</scope>
    <source>
        <strain evidence="2">R3-111a-1</strain>
    </source>
</reference>